<reference evidence="2 3" key="1">
    <citation type="submission" date="2020-08" db="EMBL/GenBank/DDBJ databases">
        <title>Genomic Encyclopedia of Type Strains, Phase IV (KMG-IV): sequencing the most valuable type-strain genomes for metagenomic binning, comparative biology and taxonomic classification.</title>
        <authorList>
            <person name="Goeker M."/>
        </authorList>
    </citation>
    <scope>NUCLEOTIDE SEQUENCE [LARGE SCALE GENOMIC DNA]</scope>
    <source>
        <strain evidence="2 3">DSM 105137</strain>
    </source>
</reference>
<comment type="caution">
    <text evidence="2">The sequence shown here is derived from an EMBL/GenBank/DDBJ whole genome shotgun (WGS) entry which is preliminary data.</text>
</comment>
<organism evidence="2 3">
    <name type="scientific">Neolewinella aquimaris</name>
    <dbReference type="NCBI Taxonomy" id="1835722"/>
    <lineage>
        <taxon>Bacteria</taxon>
        <taxon>Pseudomonadati</taxon>
        <taxon>Bacteroidota</taxon>
        <taxon>Saprospiria</taxon>
        <taxon>Saprospirales</taxon>
        <taxon>Lewinellaceae</taxon>
        <taxon>Neolewinella</taxon>
    </lineage>
</organism>
<accession>A0A840EBV4</accession>
<dbReference type="Gene3D" id="6.10.250.2410">
    <property type="match status" value="1"/>
</dbReference>
<dbReference type="Pfam" id="PF02616">
    <property type="entry name" value="SMC_ScpA"/>
    <property type="match status" value="1"/>
</dbReference>
<dbReference type="Proteomes" id="UP000576209">
    <property type="component" value="Unassembled WGS sequence"/>
</dbReference>
<dbReference type="InterPro" id="IPR003768">
    <property type="entry name" value="ScpA"/>
</dbReference>
<evidence type="ECO:0000313" key="3">
    <source>
        <dbReference type="Proteomes" id="UP000576209"/>
    </source>
</evidence>
<protein>
    <recommendedName>
        <fullName evidence="1">Segregation and condensation protein A</fullName>
    </recommendedName>
</protein>
<dbReference type="PANTHER" id="PTHR33969:SF2">
    <property type="entry name" value="SEGREGATION AND CONDENSATION PROTEIN A"/>
    <property type="match status" value="1"/>
</dbReference>
<dbReference type="EMBL" id="JACIFF010000005">
    <property type="protein sequence ID" value="MBB4079478.1"/>
    <property type="molecule type" value="Genomic_DNA"/>
</dbReference>
<gene>
    <name evidence="2" type="ORF">GGR28_002103</name>
</gene>
<name>A0A840EBV4_9BACT</name>
<dbReference type="PANTHER" id="PTHR33969">
    <property type="entry name" value="SEGREGATION AND CONDENSATION PROTEIN A"/>
    <property type="match status" value="1"/>
</dbReference>
<evidence type="ECO:0000256" key="1">
    <source>
        <dbReference type="ARBA" id="ARBA00044777"/>
    </source>
</evidence>
<dbReference type="AlphaFoldDB" id="A0A840EBV4"/>
<proteinExistence type="predicted"/>
<sequence>MRAADRMDIDLASEFVLVAATLCRIKAKMLIPRKPVDEEGNEIDPREELVARLLEYKRYKSVLKELRTLETERGMRNYRGNITDELDQLATKALVDVELESVTLFKLLRAYERMLGRLEDANRKPVVHEIAQFTHTIEEQQIRIMELVEAIRFGQPRPGFVDIFGVCHTRIHAIVTFLGLLELLNMRQVRLIPGDVVNEFWLEAGDGGEEE</sequence>
<keyword evidence="3" id="KW-1185">Reference proteome</keyword>
<evidence type="ECO:0000313" key="2">
    <source>
        <dbReference type="EMBL" id="MBB4079478.1"/>
    </source>
</evidence>